<reference evidence="1 2" key="1">
    <citation type="submission" date="2019-11" db="EMBL/GenBank/DDBJ databases">
        <authorList>
            <person name="Im W.T."/>
        </authorList>
    </citation>
    <scope>NUCLEOTIDE SEQUENCE [LARGE SCALE GENOMIC DNA]</scope>
    <source>
        <strain evidence="1 2">SB-02</strain>
    </source>
</reference>
<evidence type="ECO:0000313" key="1">
    <source>
        <dbReference type="EMBL" id="QGW29550.1"/>
    </source>
</evidence>
<gene>
    <name evidence="1" type="ORF">GLV81_16800</name>
</gene>
<dbReference type="RefSeq" id="WP_157479902.1">
    <property type="nucleotide sequence ID" value="NZ_CP046566.1"/>
</dbReference>
<organism evidence="1 2">
    <name type="scientific">Phnomibacter ginsenosidimutans</name>
    <dbReference type="NCBI Taxonomy" id="2676868"/>
    <lineage>
        <taxon>Bacteria</taxon>
        <taxon>Pseudomonadati</taxon>
        <taxon>Bacteroidota</taxon>
        <taxon>Chitinophagia</taxon>
        <taxon>Chitinophagales</taxon>
        <taxon>Chitinophagaceae</taxon>
        <taxon>Phnomibacter</taxon>
    </lineage>
</organism>
<name>A0A6I6GGN3_9BACT</name>
<dbReference type="Pfam" id="PF05610">
    <property type="entry name" value="DUF779"/>
    <property type="match status" value="1"/>
</dbReference>
<protein>
    <submittedName>
        <fullName evidence="1">DUF779 domain-containing protein</fullName>
    </submittedName>
</protein>
<dbReference type="Proteomes" id="UP000426027">
    <property type="component" value="Chromosome"/>
</dbReference>
<dbReference type="InterPro" id="IPR008497">
    <property type="entry name" value="DUF779"/>
</dbReference>
<proteinExistence type="predicted"/>
<evidence type="ECO:0000313" key="2">
    <source>
        <dbReference type="Proteomes" id="UP000426027"/>
    </source>
</evidence>
<dbReference type="EMBL" id="CP046566">
    <property type="protein sequence ID" value="QGW29550.1"/>
    <property type="molecule type" value="Genomic_DNA"/>
</dbReference>
<dbReference type="AlphaFoldDB" id="A0A6I6GGN3"/>
<dbReference type="PIRSF" id="PIRSF009151">
    <property type="entry name" value="DUF779"/>
    <property type="match status" value="1"/>
</dbReference>
<keyword evidence="2" id="KW-1185">Reference proteome</keyword>
<sequence>MANLVPRITVTAAAADLIAQLQALHGALMFHQSGGCCDGSQPMCFAAGEFLTGSNDVCLGEVCGCAFYMAADQFAYWQHMQLILDVTPGRGSSFSLEIPLGVRFLTRSRLFTDEEVQLLMPLQVE</sequence>
<accession>A0A6I6GGN3</accession>
<dbReference type="KEGG" id="fls:GLV81_16800"/>